<dbReference type="OMA" id="SFCWVII"/>
<accession>A0A1M2VK21</accession>
<keyword evidence="2" id="KW-1185">Reference proteome</keyword>
<dbReference type="EMBL" id="MNAD01001097">
    <property type="protein sequence ID" value="OJT07954.1"/>
    <property type="molecule type" value="Genomic_DNA"/>
</dbReference>
<evidence type="ECO:0000313" key="2">
    <source>
        <dbReference type="Proteomes" id="UP000184267"/>
    </source>
</evidence>
<dbReference type="Proteomes" id="UP000184267">
    <property type="component" value="Unassembled WGS sequence"/>
</dbReference>
<reference evidence="1 2" key="1">
    <citation type="submission" date="2016-10" db="EMBL/GenBank/DDBJ databases">
        <title>Genome sequence of the basidiomycete white-rot fungus Trametes pubescens.</title>
        <authorList>
            <person name="Makela M.R."/>
            <person name="Granchi Z."/>
            <person name="Peng M."/>
            <person name="De Vries R.P."/>
            <person name="Grigoriev I."/>
            <person name="Riley R."/>
            <person name="Hilden K."/>
        </authorList>
    </citation>
    <scope>NUCLEOTIDE SEQUENCE [LARGE SCALE GENOMIC DNA]</scope>
    <source>
        <strain evidence="1 2">FBCC735</strain>
    </source>
</reference>
<comment type="caution">
    <text evidence="1">The sequence shown here is derived from an EMBL/GenBank/DDBJ whole genome shotgun (WGS) entry which is preliminary data.</text>
</comment>
<sequence>MATELLEHLISGSSIRRTVSQDLQSFCWVIIYITFKYTAVELMAMSTSAIKEIVGFNNKNVRQEFHTLFSATSATDLVNQRKVAFRMKAGTVEHRGQALAYAGIENLYNYVKSKDVALARHLSMIWHLLKMCQPLQLTSGMDDEMEAEDMRFLRKVTGDAPVAEASSVRPSAFSITFNHADLIGVLEIGLERMGKQAAHAQST</sequence>
<dbReference type="AlphaFoldDB" id="A0A1M2VK21"/>
<evidence type="ECO:0000313" key="1">
    <source>
        <dbReference type="EMBL" id="OJT07954.1"/>
    </source>
</evidence>
<dbReference type="OrthoDB" id="2755751at2759"/>
<protein>
    <submittedName>
        <fullName evidence="1">Uncharacterized protein</fullName>
    </submittedName>
</protein>
<gene>
    <name evidence="1" type="ORF">TRAPUB_1165</name>
</gene>
<name>A0A1M2VK21_TRAPU</name>
<organism evidence="1 2">
    <name type="scientific">Trametes pubescens</name>
    <name type="common">White-rot fungus</name>
    <dbReference type="NCBI Taxonomy" id="154538"/>
    <lineage>
        <taxon>Eukaryota</taxon>
        <taxon>Fungi</taxon>
        <taxon>Dikarya</taxon>
        <taxon>Basidiomycota</taxon>
        <taxon>Agaricomycotina</taxon>
        <taxon>Agaricomycetes</taxon>
        <taxon>Polyporales</taxon>
        <taxon>Polyporaceae</taxon>
        <taxon>Trametes</taxon>
    </lineage>
</organism>
<proteinExistence type="predicted"/>